<name>A0A8H4R2N9_9AGAR</name>
<dbReference type="GO" id="GO:0016747">
    <property type="term" value="F:acyltransferase activity, transferring groups other than amino-acyl groups"/>
    <property type="evidence" value="ECO:0007669"/>
    <property type="project" value="InterPro"/>
</dbReference>
<dbReference type="InterPro" id="IPR000182">
    <property type="entry name" value="GNAT_dom"/>
</dbReference>
<dbReference type="AlphaFoldDB" id="A0A8H4R2N9"/>
<dbReference type="PANTHER" id="PTHR43610:SF1">
    <property type="entry name" value="N-ACETYLTRANSFERASE DOMAIN-CONTAINING PROTEIN"/>
    <property type="match status" value="1"/>
</dbReference>
<dbReference type="PROSITE" id="PS51186">
    <property type="entry name" value="GNAT"/>
    <property type="match status" value="1"/>
</dbReference>
<dbReference type="Gene3D" id="3.40.630.30">
    <property type="match status" value="1"/>
</dbReference>
<keyword evidence="3" id="KW-1185">Reference proteome</keyword>
<dbReference type="EMBL" id="JAACJL010000015">
    <property type="protein sequence ID" value="KAF4621318.1"/>
    <property type="molecule type" value="Genomic_DNA"/>
</dbReference>
<accession>A0A8H4R2N9</accession>
<protein>
    <recommendedName>
        <fullName evidence="1">N-acetyltransferase domain-containing protein</fullName>
    </recommendedName>
</protein>
<comment type="caution">
    <text evidence="2">The sequence shown here is derived from an EMBL/GenBank/DDBJ whole genome shotgun (WGS) entry which is preliminary data.</text>
</comment>
<dbReference type="PANTHER" id="PTHR43610">
    <property type="entry name" value="BLL6696 PROTEIN"/>
    <property type="match status" value="1"/>
</dbReference>
<evidence type="ECO:0000259" key="1">
    <source>
        <dbReference type="PROSITE" id="PS51186"/>
    </source>
</evidence>
<sequence>MPHHSIVLESPWRRIKLVPPTPDDDEAVVVCRTHPSTRQHLRFLPEHLTVEDIRIRRESRGEDKRVLDFHVHLIKEDGSAQFAGMTGYFNIDESHSSCEAGIVVAPEFYGKNLATEIFYVLLEFIFEDKKFHRVTFETGADNLGMQAWLERVAGARLEAQRKEVWKALDGTFSDVRGYAILEDEWRDHVRAKLAKRMERVV</sequence>
<gene>
    <name evidence="2" type="ORF">D9613_000779</name>
</gene>
<evidence type="ECO:0000313" key="2">
    <source>
        <dbReference type="EMBL" id="KAF4621318.1"/>
    </source>
</evidence>
<reference evidence="2 3" key="1">
    <citation type="submission" date="2019-12" db="EMBL/GenBank/DDBJ databases">
        <authorList>
            <person name="Floudas D."/>
            <person name="Bentzer J."/>
            <person name="Ahren D."/>
            <person name="Johansson T."/>
            <person name="Persson P."/>
            <person name="Tunlid A."/>
        </authorList>
    </citation>
    <scope>NUCLEOTIDE SEQUENCE [LARGE SCALE GENOMIC DNA]</scope>
    <source>
        <strain evidence="2 3">CBS 102.39</strain>
    </source>
</reference>
<dbReference type="Proteomes" id="UP000521872">
    <property type="component" value="Unassembled WGS sequence"/>
</dbReference>
<proteinExistence type="predicted"/>
<dbReference type="InterPro" id="IPR016181">
    <property type="entry name" value="Acyl_CoA_acyltransferase"/>
</dbReference>
<dbReference type="SUPFAM" id="SSF55729">
    <property type="entry name" value="Acyl-CoA N-acyltransferases (Nat)"/>
    <property type="match status" value="1"/>
</dbReference>
<evidence type="ECO:0000313" key="3">
    <source>
        <dbReference type="Proteomes" id="UP000521872"/>
    </source>
</evidence>
<dbReference type="Pfam" id="PF13302">
    <property type="entry name" value="Acetyltransf_3"/>
    <property type="match status" value="1"/>
</dbReference>
<feature type="domain" description="N-acetyltransferase" evidence="1">
    <location>
        <begin position="15"/>
        <end position="201"/>
    </location>
</feature>
<organism evidence="2 3">
    <name type="scientific">Agrocybe pediades</name>
    <dbReference type="NCBI Taxonomy" id="84607"/>
    <lineage>
        <taxon>Eukaryota</taxon>
        <taxon>Fungi</taxon>
        <taxon>Dikarya</taxon>
        <taxon>Basidiomycota</taxon>
        <taxon>Agaricomycotina</taxon>
        <taxon>Agaricomycetes</taxon>
        <taxon>Agaricomycetidae</taxon>
        <taxon>Agaricales</taxon>
        <taxon>Agaricineae</taxon>
        <taxon>Strophariaceae</taxon>
        <taxon>Agrocybe</taxon>
    </lineage>
</organism>